<keyword evidence="2" id="KW-1185">Reference proteome</keyword>
<dbReference type="AlphaFoldDB" id="A0ABD1QAJ9"/>
<protein>
    <submittedName>
        <fullName evidence="1">2-oxoglutarate dehydrogenase</fullName>
    </submittedName>
</protein>
<name>A0ABD1QAJ9_9LAMI</name>
<evidence type="ECO:0000313" key="2">
    <source>
        <dbReference type="Proteomes" id="UP001604277"/>
    </source>
</evidence>
<gene>
    <name evidence="1" type="ORF">Fot_48625</name>
</gene>
<proteinExistence type="predicted"/>
<evidence type="ECO:0000313" key="1">
    <source>
        <dbReference type="EMBL" id="KAL2472889.1"/>
    </source>
</evidence>
<comment type="caution">
    <text evidence="1">The sequence shown here is derived from an EMBL/GenBank/DDBJ whole genome shotgun (WGS) entry which is preliminary data.</text>
</comment>
<dbReference type="Proteomes" id="UP001604277">
    <property type="component" value="Unassembled WGS sequence"/>
</dbReference>
<accession>A0ABD1QAJ9</accession>
<sequence>MAGTYNLLFIYTVELFPIVVRNAALGCTTQAAKIEAILAPFVVVLVNRGRSPAPVWAESFCPPADTSAGGQKLSAHNGQVIQNHPLALAIYQKKLLESGRATKKDVQKINSKVLSILKEEFQASKDYVPKRREWFSAYWSGFKSPE</sequence>
<dbReference type="EMBL" id="JBFOLJ010000015">
    <property type="protein sequence ID" value="KAL2472889.1"/>
    <property type="molecule type" value="Genomic_DNA"/>
</dbReference>
<organism evidence="1 2">
    <name type="scientific">Forsythia ovata</name>
    <dbReference type="NCBI Taxonomy" id="205694"/>
    <lineage>
        <taxon>Eukaryota</taxon>
        <taxon>Viridiplantae</taxon>
        <taxon>Streptophyta</taxon>
        <taxon>Embryophyta</taxon>
        <taxon>Tracheophyta</taxon>
        <taxon>Spermatophyta</taxon>
        <taxon>Magnoliopsida</taxon>
        <taxon>eudicotyledons</taxon>
        <taxon>Gunneridae</taxon>
        <taxon>Pentapetalae</taxon>
        <taxon>asterids</taxon>
        <taxon>lamiids</taxon>
        <taxon>Lamiales</taxon>
        <taxon>Oleaceae</taxon>
        <taxon>Forsythieae</taxon>
        <taxon>Forsythia</taxon>
    </lineage>
</organism>
<reference evidence="2" key="1">
    <citation type="submission" date="2024-07" db="EMBL/GenBank/DDBJ databases">
        <title>Two chromosome-level genome assemblies of Korean endemic species Abeliophyllum distichum and Forsythia ovata (Oleaceae).</title>
        <authorList>
            <person name="Jang H."/>
        </authorList>
    </citation>
    <scope>NUCLEOTIDE SEQUENCE [LARGE SCALE GENOMIC DNA]</scope>
</reference>